<protein>
    <submittedName>
        <fullName evidence="3">Peptidoglycan/LPS O-acetylase OafA/YrhL</fullName>
    </submittedName>
</protein>
<dbReference type="RefSeq" id="WP_107956033.1">
    <property type="nucleotide sequence ID" value="NZ_QAYE01000020.1"/>
</dbReference>
<dbReference type="PANTHER" id="PTHR23028:SF134">
    <property type="entry name" value="PUTATIVE (AFU_ORTHOLOGUE AFUA_4G08520)-RELATED"/>
    <property type="match status" value="1"/>
</dbReference>
<feature type="transmembrane region" description="Helical" evidence="1">
    <location>
        <begin position="333"/>
        <end position="357"/>
    </location>
</feature>
<dbReference type="PANTHER" id="PTHR23028">
    <property type="entry name" value="ACETYLTRANSFERASE"/>
    <property type="match status" value="1"/>
</dbReference>
<name>A0A2T5TW56_9SPHN</name>
<feature type="transmembrane region" description="Helical" evidence="1">
    <location>
        <begin position="95"/>
        <end position="112"/>
    </location>
</feature>
<dbReference type="OrthoDB" id="9796461at2"/>
<dbReference type="InterPro" id="IPR002656">
    <property type="entry name" value="Acyl_transf_3_dom"/>
</dbReference>
<accession>A0A2T5TW56</accession>
<dbReference type="EMBL" id="QAYE01000020">
    <property type="protein sequence ID" value="PTW43502.1"/>
    <property type="molecule type" value="Genomic_DNA"/>
</dbReference>
<feature type="transmembrane region" description="Helical" evidence="1">
    <location>
        <begin position="124"/>
        <end position="143"/>
    </location>
</feature>
<proteinExistence type="predicted"/>
<comment type="caution">
    <text evidence="3">The sequence shown here is derived from an EMBL/GenBank/DDBJ whole genome shotgun (WGS) entry which is preliminary data.</text>
</comment>
<dbReference type="AlphaFoldDB" id="A0A2T5TW56"/>
<feature type="domain" description="Acyltransferase 3" evidence="2">
    <location>
        <begin position="23"/>
        <end position="355"/>
    </location>
</feature>
<evidence type="ECO:0000259" key="2">
    <source>
        <dbReference type="Pfam" id="PF01757"/>
    </source>
</evidence>
<feature type="transmembrane region" description="Helical" evidence="1">
    <location>
        <begin position="55"/>
        <end position="75"/>
    </location>
</feature>
<evidence type="ECO:0000313" key="4">
    <source>
        <dbReference type="Proteomes" id="UP000244013"/>
    </source>
</evidence>
<evidence type="ECO:0000313" key="3">
    <source>
        <dbReference type="EMBL" id="PTW43502.1"/>
    </source>
</evidence>
<feature type="transmembrane region" description="Helical" evidence="1">
    <location>
        <begin position="269"/>
        <end position="287"/>
    </location>
</feature>
<feature type="transmembrane region" description="Helical" evidence="1">
    <location>
        <begin position="212"/>
        <end position="230"/>
    </location>
</feature>
<reference evidence="3 4" key="1">
    <citation type="submission" date="2018-04" db="EMBL/GenBank/DDBJ databases">
        <title>Genomic Encyclopedia of Type Strains, Phase III (KMG-III): the genomes of soil and plant-associated and newly described type strains.</title>
        <authorList>
            <person name="Whitman W."/>
        </authorList>
    </citation>
    <scope>NUCLEOTIDE SEQUENCE [LARGE SCALE GENOMIC DNA]</scope>
    <source>
        <strain evidence="3 4">MA-olki</strain>
    </source>
</reference>
<dbReference type="InterPro" id="IPR050879">
    <property type="entry name" value="Acyltransferase_3"/>
</dbReference>
<dbReference type="Proteomes" id="UP000244013">
    <property type="component" value="Unassembled WGS sequence"/>
</dbReference>
<keyword evidence="1" id="KW-0812">Transmembrane</keyword>
<keyword evidence="1" id="KW-1133">Transmembrane helix</keyword>
<organism evidence="3 4">
    <name type="scientific">Sphingomonas faeni</name>
    <dbReference type="NCBI Taxonomy" id="185950"/>
    <lineage>
        <taxon>Bacteria</taxon>
        <taxon>Pseudomonadati</taxon>
        <taxon>Pseudomonadota</taxon>
        <taxon>Alphaproteobacteria</taxon>
        <taxon>Sphingomonadales</taxon>
        <taxon>Sphingomonadaceae</taxon>
        <taxon>Sphingomonas</taxon>
    </lineage>
</organism>
<keyword evidence="1" id="KW-0472">Membrane</keyword>
<feature type="transmembrane region" description="Helical" evidence="1">
    <location>
        <begin position="181"/>
        <end position="200"/>
    </location>
</feature>
<dbReference type="GeneID" id="91007885"/>
<evidence type="ECO:0000256" key="1">
    <source>
        <dbReference type="SAM" id="Phobius"/>
    </source>
</evidence>
<feature type="transmembrane region" description="Helical" evidence="1">
    <location>
        <begin position="242"/>
        <end position="263"/>
    </location>
</feature>
<gene>
    <name evidence="3" type="ORF">C8J25_12016</name>
</gene>
<dbReference type="GO" id="GO:0016747">
    <property type="term" value="F:acyltransferase activity, transferring groups other than amino-acyl groups"/>
    <property type="evidence" value="ECO:0007669"/>
    <property type="project" value="InterPro"/>
</dbReference>
<sequence>MIAQGPLDAVLPIRDGKAHFEVLDGLRGTAAVLVVAFHIQGITVLFDAPRLLLPHAYLAVDFFFALSGFVVGYAYDDRWGTMSTRQFLVRRLIRLHPLVVLGAVLGLLSYVADPFAGNRQNAPGILIVFAFVMALFALPSAPLANRLGDSHPLNAPAWTLLQEYIGNLAYALVLRRLGTRALAITALIAGLVSAAMALSLGSYDTGWGLANFWGAPVRLAYPFITGLLIFRLHDRLPRWRIGFVPLSLSLGVVFAAPVLPSYGGLKLNGLYQALCVLLLFPAIIVLGRHSGGGRMVSRLCRAAGQLSYPLYITHYPFVYLYMNWIAAGGTTTWATVSVAAALYAFTIAFAFAAYRWWDLPLRPALQRRRVEQRGRY</sequence>
<dbReference type="Pfam" id="PF01757">
    <property type="entry name" value="Acyl_transf_3"/>
    <property type="match status" value="1"/>
</dbReference>
<feature type="transmembrane region" description="Helical" evidence="1">
    <location>
        <begin position="308"/>
        <end position="327"/>
    </location>
</feature>